<dbReference type="Gene3D" id="2.170.130.10">
    <property type="entry name" value="TonB-dependent receptor, plug domain"/>
    <property type="match status" value="1"/>
</dbReference>
<comment type="subcellular location">
    <subcellularLocation>
        <location evidence="1 7">Cell outer membrane</location>
        <topology evidence="1 7">Multi-pass membrane protein</topology>
    </subcellularLocation>
</comment>
<dbReference type="SMART" id="SM00965">
    <property type="entry name" value="STN"/>
    <property type="match status" value="1"/>
</dbReference>
<accession>A0A1T5AR12</accession>
<feature type="domain" description="Secretin/TonB short N-terminal" evidence="8">
    <location>
        <begin position="95"/>
        <end position="146"/>
    </location>
</feature>
<keyword evidence="6 7" id="KW-0998">Cell outer membrane</keyword>
<dbReference type="InterPro" id="IPR037066">
    <property type="entry name" value="Plug_dom_sf"/>
</dbReference>
<proteinExistence type="inferred from homology"/>
<dbReference type="Gene3D" id="2.60.40.1120">
    <property type="entry name" value="Carboxypeptidase-like, regulatory domain"/>
    <property type="match status" value="1"/>
</dbReference>
<keyword evidence="4 7" id="KW-0812">Transmembrane</keyword>
<evidence type="ECO:0000256" key="7">
    <source>
        <dbReference type="PROSITE-ProRule" id="PRU01360"/>
    </source>
</evidence>
<keyword evidence="2 7" id="KW-0813">Transport</keyword>
<evidence type="ECO:0000256" key="1">
    <source>
        <dbReference type="ARBA" id="ARBA00004571"/>
    </source>
</evidence>
<dbReference type="InterPro" id="IPR039426">
    <property type="entry name" value="TonB-dep_rcpt-like"/>
</dbReference>
<dbReference type="EMBL" id="FUYQ01000004">
    <property type="protein sequence ID" value="SKB37267.1"/>
    <property type="molecule type" value="Genomic_DNA"/>
</dbReference>
<dbReference type="NCBIfam" id="TIGR04057">
    <property type="entry name" value="SusC_RagA_signa"/>
    <property type="match status" value="1"/>
</dbReference>
<dbReference type="PROSITE" id="PS52016">
    <property type="entry name" value="TONB_DEPENDENT_REC_3"/>
    <property type="match status" value="1"/>
</dbReference>
<keyword evidence="5 7" id="KW-0472">Membrane</keyword>
<dbReference type="GO" id="GO:0009279">
    <property type="term" value="C:cell outer membrane"/>
    <property type="evidence" value="ECO:0007669"/>
    <property type="project" value="UniProtKB-SubCell"/>
</dbReference>
<dbReference type="InterPro" id="IPR011662">
    <property type="entry name" value="Secretin/TonB_short_N"/>
</dbReference>
<dbReference type="Gene3D" id="2.40.170.20">
    <property type="entry name" value="TonB-dependent receptor, beta-barrel domain"/>
    <property type="match status" value="1"/>
</dbReference>
<dbReference type="InterPro" id="IPR012910">
    <property type="entry name" value="Plug_dom"/>
</dbReference>
<dbReference type="InterPro" id="IPR036942">
    <property type="entry name" value="Beta-barrel_TonB_sf"/>
</dbReference>
<dbReference type="InterPro" id="IPR008969">
    <property type="entry name" value="CarboxyPept-like_regulatory"/>
</dbReference>
<evidence type="ECO:0000256" key="2">
    <source>
        <dbReference type="ARBA" id="ARBA00022448"/>
    </source>
</evidence>
<evidence type="ECO:0000256" key="3">
    <source>
        <dbReference type="ARBA" id="ARBA00022452"/>
    </source>
</evidence>
<dbReference type="InterPro" id="IPR023997">
    <property type="entry name" value="TonB-dep_OMP_SusC/RagA_CS"/>
</dbReference>
<dbReference type="Gene3D" id="3.55.50.30">
    <property type="match status" value="1"/>
</dbReference>
<evidence type="ECO:0000256" key="6">
    <source>
        <dbReference type="ARBA" id="ARBA00023237"/>
    </source>
</evidence>
<dbReference type="Proteomes" id="UP000190852">
    <property type="component" value="Unassembled WGS sequence"/>
</dbReference>
<keyword evidence="10" id="KW-1185">Reference proteome</keyword>
<dbReference type="FunFam" id="2.170.130.10:FF:000003">
    <property type="entry name" value="SusC/RagA family TonB-linked outer membrane protein"/>
    <property type="match status" value="1"/>
</dbReference>
<sequence>MRPHFPVNDLSSKTHIYNLKSYKGMKITESLVSSIHRKRYRKIVNVMRLTIVFCLLSLFCVHAESTYSQATSITLNLKNVKLAEALEEVKMQSDFSFWYRNDEVNTEKRVSISVNKRNISDVLNTLLAGEGLSYNIEGNYITIFKPEAKAGNPAVKQSTTVRGRILDETGVPIPGVNVVVKDQNRGVVTDINGYYIIEAGANDVLQFSFIGYHTQEIAVRKKQTIDVVLQEAVTMLDEAVVVGMGTQRKASVVGSIAAAPVSSLRIPQRSLTSALSGKIAGATVVQRSGEPGQDEANFWIRGIATFGNNKTPLILVDGVERSMSDISIEEIENISVLKDASATAVYGVRAANGVVLVNTRKGVAQKPVIEVKLERGIADLPGLPKYLDGPDYAMLYNEAFGAENYSPEYIENLRNHTNPYLYPNVNWFDEVFKKYSNNTSASMTIRGGGDVARYFISASYLEDNGNFKSSNINDYSSNIELTRYNFRSNVDMTLSKTTVLNLEIGANLVDTHTPGTGSTIYGTTFTPAQEIFYHANRATPISNPVRVPYGKDKDGNILYGWGAPAQVGESNPAERLFGSGYGTEYRTQIMSQLVLNQELSMLLKGLKFVGSFSFDSNNGTDISRFKNSSTWAVTGVNEETGELEVTEIDKGKEYLGYAKTMTSNRAKELKGQLLYDNLFDEKHRVGGMVMYYQRDYINGAAGSSILALPYRKQGLAARATYSFADRYFGEFNLGYNGSENFPKGKRFGLFPAGAVGYLISNEPFWHVPFINVLKFRGSIGLVGAEALPNGERYGYLSTYGGGLGGYNWGLTETITPGVGEDNIGVTNLTWEKGLKKNVGFELKMFNNAISLDVDYFHERRTDILVQRKSLPAITGTNSQPFANMGEMTNQGVETTAEFNSKIGPVGYRIYGNWSFTRNKIIEQDEAKKKDQYRMRTGHRYGQQFGLIALGLFADQQDIDTSPVQKFGTVRPGDVKYQDLNGDGEITIEDETAIGYSNIPEIIYGFGAQFDYKGFDVGIFFRGQSHVSYALGGSTFIPFIEGVGKHNLYEKALDRWTVDNPNPNAFYPRISNGRSTNNWQASSRNIYDGSLLRLADIEVGYTFSKKLLAPMGIKSLRIYLLGNNVALFSKWDMWDPETGTQNGSNYPLSRKFNIGLRTSF</sequence>
<evidence type="ECO:0000313" key="10">
    <source>
        <dbReference type="Proteomes" id="UP000190852"/>
    </source>
</evidence>
<reference evidence="10" key="1">
    <citation type="submission" date="2017-02" db="EMBL/GenBank/DDBJ databases">
        <authorList>
            <person name="Varghese N."/>
            <person name="Submissions S."/>
        </authorList>
    </citation>
    <scope>NUCLEOTIDE SEQUENCE [LARGE SCALE GENOMIC DNA]</scope>
    <source>
        <strain evidence="10">DSM 24967</strain>
    </source>
</reference>
<evidence type="ECO:0000256" key="5">
    <source>
        <dbReference type="ARBA" id="ARBA00023136"/>
    </source>
</evidence>
<dbReference type="SUPFAM" id="SSF56935">
    <property type="entry name" value="Porins"/>
    <property type="match status" value="1"/>
</dbReference>
<dbReference type="AlphaFoldDB" id="A0A1T5AR12"/>
<dbReference type="SUPFAM" id="SSF49464">
    <property type="entry name" value="Carboxypeptidase regulatory domain-like"/>
    <property type="match status" value="1"/>
</dbReference>
<dbReference type="Pfam" id="PF07660">
    <property type="entry name" value="STN"/>
    <property type="match status" value="1"/>
</dbReference>
<evidence type="ECO:0000259" key="8">
    <source>
        <dbReference type="SMART" id="SM00965"/>
    </source>
</evidence>
<protein>
    <submittedName>
        <fullName evidence="9">TonB-linked outer membrane protein, SusC/RagA family</fullName>
    </submittedName>
</protein>
<evidence type="ECO:0000256" key="4">
    <source>
        <dbReference type="ARBA" id="ARBA00022692"/>
    </source>
</evidence>
<name>A0A1T5AR12_9BACT</name>
<dbReference type="Pfam" id="PF13715">
    <property type="entry name" value="CarbopepD_reg_2"/>
    <property type="match status" value="1"/>
</dbReference>
<keyword evidence="3 7" id="KW-1134">Transmembrane beta strand</keyword>
<dbReference type="InterPro" id="IPR023996">
    <property type="entry name" value="TonB-dep_OMP_SusC/RagA"/>
</dbReference>
<dbReference type="FunFam" id="2.60.40.1120:FF:000003">
    <property type="entry name" value="Outer membrane protein Omp121"/>
    <property type="match status" value="1"/>
</dbReference>
<organism evidence="9 10">
    <name type="scientific">Parabacteroides chartae</name>
    <dbReference type="NCBI Taxonomy" id="1037355"/>
    <lineage>
        <taxon>Bacteria</taxon>
        <taxon>Pseudomonadati</taxon>
        <taxon>Bacteroidota</taxon>
        <taxon>Bacteroidia</taxon>
        <taxon>Bacteroidales</taxon>
        <taxon>Tannerellaceae</taxon>
        <taxon>Parabacteroides</taxon>
    </lineage>
</organism>
<gene>
    <name evidence="9" type="ORF">SAMN05660349_00818</name>
</gene>
<dbReference type="Pfam" id="PF07715">
    <property type="entry name" value="Plug"/>
    <property type="match status" value="1"/>
</dbReference>
<evidence type="ECO:0000313" key="9">
    <source>
        <dbReference type="EMBL" id="SKB37267.1"/>
    </source>
</evidence>
<comment type="similarity">
    <text evidence="7">Belongs to the TonB-dependent receptor family.</text>
</comment>
<dbReference type="NCBIfam" id="TIGR04056">
    <property type="entry name" value="OMP_RagA_SusC"/>
    <property type="match status" value="1"/>
</dbReference>